<dbReference type="GO" id="GO:0016887">
    <property type="term" value="F:ATP hydrolysis activity"/>
    <property type="evidence" value="ECO:0007669"/>
    <property type="project" value="InterPro"/>
</dbReference>
<dbReference type="RefSeq" id="WP_066614687.1">
    <property type="nucleotide sequence ID" value="NZ_LQQU01000059.1"/>
</dbReference>
<dbReference type="GO" id="GO:0005886">
    <property type="term" value="C:plasma membrane"/>
    <property type="evidence" value="ECO:0007669"/>
    <property type="project" value="UniProtKB-SubCell"/>
</dbReference>
<keyword evidence="4" id="KW-0813">Transport</keyword>
<dbReference type="GO" id="GO:0140581">
    <property type="term" value="F:P-type monovalent copper transporter activity"/>
    <property type="evidence" value="ECO:0007669"/>
    <property type="project" value="UniProtKB-EC"/>
</dbReference>
<keyword evidence="7 18" id="KW-0479">Metal-binding</keyword>
<comment type="catalytic activity">
    <reaction evidence="17">
        <text>Cu(+)(in) + ATP + H2O = Cu(+)(out) + ADP + phosphate + H(+)</text>
        <dbReference type="Rhea" id="RHEA:25792"/>
        <dbReference type="ChEBI" id="CHEBI:15377"/>
        <dbReference type="ChEBI" id="CHEBI:15378"/>
        <dbReference type="ChEBI" id="CHEBI:30616"/>
        <dbReference type="ChEBI" id="CHEBI:43474"/>
        <dbReference type="ChEBI" id="CHEBI:49552"/>
        <dbReference type="ChEBI" id="CHEBI:456216"/>
        <dbReference type="EC" id="7.2.2.8"/>
    </reaction>
</comment>
<dbReference type="FunFam" id="2.70.150.10:FF:000020">
    <property type="entry name" value="Copper-exporting P-type ATPase A"/>
    <property type="match status" value="1"/>
</dbReference>
<dbReference type="Gene3D" id="3.40.1110.10">
    <property type="entry name" value="Calcium-transporting ATPase, cytoplasmic domain N"/>
    <property type="match status" value="1"/>
</dbReference>
<name>A0A161TLL4_9NEIS</name>
<keyword evidence="21" id="KW-1185">Reference proteome</keyword>
<dbReference type="Pfam" id="PF00122">
    <property type="entry name" value="E1-E2_ATPase"/>
    <property type="match status" value="1"/>
</dbReference>
<keyword evidence="5 18" id="KW-1003">Cell membrane</keyword>
<dbReference type="Pfam" id="PF00403">
    <property type="entry name" value="HMA"/>
    <property type="match status" value="2"/>
</dbReference>
<feature type="transmembrane region" description="Helical" evidence="18">
    <location>
        <begin position="429"/>
        <end position="458"/>
    </location>
</feature>
<reference evidence="21" key="1">
    <citation type="submission" date="2016-01" db="EMBL/GenBank/DDBJ databases">
        <title>Draft genome of Chromobacterium sp. F49.</title>
        <authorList>
            <person name="Hong K.W."/>
        </authorList>
    </citation>
    <scope>NUCLEOTIDE SEQUENCE [LARGE SCALE GENOMIC DNA]</scope>
    <source>
        <strain evidence="21">CN10</strain>
    </source>
</reference>
<proteinExistence type="inferred from homology"/>
<dbReference type="SFLD" id="SFLDF00027">
    <property type="entry name" value="p-type_atpase"/>
    <property type="match status" value="1"/>
</dbReference>
<evidence type="ECO:0000256" key="12">
    <source>
        <dbReference type="ARBA" id="ARBA00022989"/>
    </source>
</evidence>
<dbReference type="PANTHER" id="PTHR43520:SF8">
    <property type="entry name" value="P-TYPE CU(+) TRANSPORTER"/>
    <property type="match status" value="1"/>
</dbReference>
<dbReference type="NCBIfam" id="TIGR01511">
    <property type="entry name" value="ATPase-IB1_Cu"/>
    <property type="match status" value="1"/>
</dbReference>
<dbReference type="PANTHER" id="PTHR43520">
    <property type="entry name" value="ATP7, ISOFORM B"/>
    <property type="match status" value="1"/>
</dbReference>
<dbReference type="NCBIfam" id="TIGR01512">
    <property type="entry name" value="ATPase-IB2_Cd"/>
    <property type="match status" value="1"/>
</dbReference>
<dbReference type="GO" id="GO:0005507">
    <property type="term" value="F:copper ion binding"/>
    <property type="evidence" value="ECO:0007669"/>
    <property type="project" value="TreeGrafter"/>
</dbReference>
<dbReference type="Pfam" id="PF00702">
    <property type="entry name" value="Hydrolase"/>
    <property type="match status" value="1"/>
</dbReference>
<dbReference type="InterPro" id="IPR018303">
    <property type="entry name" value="ATPase_P-typ_P_site"/>
</dbReference>
<dbReference type="EMBL" id="LQQU01000059">
    <property type="protein sequence ID" value="KZE25349.1"/>
    <property type="molecule type" value="Genomic_DNA"/>
</dbReference>
<evidence type="ECO:0000256" key="2">
    <source>
        <dbReference type="ARBA" id="ARBA00006024"/>
    </source>
</evidence>
<feature type="transmembrane region" description="Helical" evidence="18">
    <location>
        <begin position="218"/>
        <end position="240"/>
    </location>
</feature>
<accession>A0A161TLL4</accession>
<dbReference type="SUPFAM" id="SSF81665">
    <property type="entry name" value="Calcium ATPase, transmembrane domain M"/>
    <property type="match status" value="1"/>
</dbReference>
<dbReference type="InterPro" id="IPR023299">
    <property type="entry name" value="ATPase_P-typ_cyto_dom_N"/>
</dbReference>
<organism evidence="20 21">
    <name type="scientific">Crenobacter luteus</name>
    <dbReference type="NCBI Taxonomy" id="1452487"/>
    <lineage>
        <taxon>Bacteria</taxon>
        <taxon>Pseudomonadati</taxon>
        <taxon>Pseudomonadota</taxon>
        <taxon>Betaproteobacteria</taxon>
        <taxon>Neisseriales</taxon>
        <taxon>Neisseriaceae</taxon>
        <taxon>Crenobacter</taxon>
    </lineage>
</organism>
<evidence type="ECO:0000256" key="14">
    <source>
        <dbReference type="ARBA" id="ARBA00023065"/>
    </source>
</evidence>
<dbReference type="InterPro" id="IPR036163">
    <property type="entry name" value="HMA_dom_sf"/>
</dbReference>
<evidence type="ECO:0000256" key="4">
    <source>
        <dbReference type="ARBA" id="ARBA00022448"/>
    </source>
</evidence>
<dbReference type="PROSITE" id="PS50846">
    <property type="entry name" value="HMA_2"/>
    <property type="match status" value="2"/>
</dbReference>
<dbReference type="Gene3D" id="3.30.70.100">
    <property type="match status" value="2"/>
</dbReference>
<dbReference type="PROSITE" id="PS01047">
    <property type="entry name" value="HMA_1"/>
    <property type="match status" value="1"/>
</dbReference>
<dbReference type="SUPFAM" id="SSF55008">
    <property type="entry name" value="HMA, heavy metal-associated domain"/>
    <property type="match status" value="2"/>
</dbReference>
<feature type="transmembrane region" description="Helical" evidence="18">
    <location>
        <begin position="403"/>
        <end position="423"/>
    </location>
</feature>
<dbReference type="SUPFAM" id="SSF56784">
    <property type="entry name" value="HAD-like"/>
    <property type="match status" value="1"/>
</dbReference>
<evidence type="ECO:0000256" key="18">
    <source>
        <dbReference type="RuleBase" id="RU362081"/>
    </source>
</evidence>
<keyword evidence="14" id="KW-0406">Ion transport</keyword>
<keyword evidence="10 18" id="KW-0067">ATP-binding</keyword>
<feature type="domain" description="HMA" evidence="19">
    <location>
        <begin position="70"/>
        <end position="135"/>
    </location>
</feature>
<evidence type="ECO:0000256" key="17">
    <source>
        <dbReference type="ARBA" id="ARBA00049289"/>
    </source>
</evidence>
<dbReference type="GO" id="GO:0055070">
    <property type="term" value="P:copper ion homeostasis"/>
    <property type="evidence" value="ECO:0007669"/>
    <property type="project" value="TreeGrafter"/>
</dbReference>
<keyword evidence="6 18" id="KW-0812">Transmembrane</keyword>
<keyword evidence="15 18" id="KW-0472">Membrane</keyword>
<evidence type="ECO:0000256" key="16">
    <source>
        <dbReference type="ARBA" id="ARBA00033239"/>
    </source>
</evidence>
<dbReference type="InterPro" id="IPR008250">
    <property type="entry name" value="ATPase_P-typ_transduc_dom_A_sf"/>
</dbReference>
<keyword evidence="9" id="KW-0187">Copper transport</keyword>
<dbReference type="OrthoDB" id="8552908at2"/>
<evidence type="ECO:0000256" key="10">
    <source>
        <dbReference type="ARBA" id="ARBA00022840"/>
    </source>
</evidence>
<evidence type="ECO:0000256" key="15">
    <source>
        <dbReference type="ARBA" id="ARBA00023136"/>
    </source>
</evidence>
<dbReference type="CDD" id="cd00371">
    <property type="entry name" value="HMA"/>
    <property type="match status" value="2"/>
</dbReference>
<dbReference type="EC" id="7.2.2.8" evidence="3"/>
<dbReference type="STRING" id="1452487.AVW16_03375"/>
<comment type="similarity">
    <text evidence="2 18">Belongs to the cation transport ATPase (P-type) (TC 3.A.3) family. Type IB subfamily.</text>
</comment>
<dbReference type="InterPro" id="IPR044492">
    <property type="entry name" value="P_typ_ATPase_HD_dom"/>
</dbReference>
<dbReference type="InterPro" id="IPR006121">
    <property type="entry name" value="HMA_dom"/>
</dbReference>
<evidence type="ECO:0000313" key="20">
    <source>
        <dbReference type="EMBL" id="KZE25349.1"/>
    </source>
</evidence>
<feature type="transmembrane region" description="Helical" evidence="18">
    <location>
        <begin position="159"/>
        <end position="182"/>
    </location>
</feature>
<feature type="transmembrane region" description="Helical" evidence="18">
    <location>
        <begin position="188"/>
        <end position="206"/>
    </location>
</feature>
<dbReference type="SFLD" id="SFLDG00002">
    <property type="entry name" value="C1.7:_P-type_atpase_like"/>
    <property type="match status" value="1"/>
</dbReference>
<dbReference type="AlphaFoldDB" id="A0A161TLL4"/>
<dbReference type="SFLD" id="SFLDS00003">
    <property type="entry name" value="Haloacid_Dehalogenase"/>
    <property type="match status" value="1"/>
</dbReference>
<evidence type="ECO:0000256" key="11">
    <source>
        <dbReference type="ARBA" id="ARBA00022967"/>
    </source>
</evidence>
<evidence type="ECO:0000256" key="3">
    <source>
        <dbReference type="ARBA" id="ARBA00012517"/>
    </source>
</evidence>
<evidence type="ECO:0000256" key="9">
    <source>
        <dbReference type="ARBA" id="ARBA00022796"/>
    </source>
</evidence>
<dbReference type="SUPFAM" id="SSF81653">
    <property type="entry name" value="Calcium ATPase, transduction domain A"/>
    <property type="match status" value="1"/>
</dbReference>
<dbReference type="FunFam" id="3.40.50.1000:FF:000144">
    <property type="entry name" value="copper-transporting ATPase 1 isoform X2"/>
    <property type="match status" value="1"/>
</dbReference>
<gene>
    <name evidence="20" type="ORF">AVW16_03375</name>
</gene>
<dbReference type="GO" id="GO:0043682">
    <property type="term" value="F:P-type divalent copper transporter activity"/>
    <property type="evidence" value="ECO:0007669"/>
    <property type="project" value="TreeGrafter"/>
</dbReference>
<evidence type="ECO:0000259" key="19">
    <source>
        <dbReference type="PROSITE" id="PS50846"/>
    </source>
</evidence>
<dbReference type="Gene3D" id="2.70.150.10">
    <property type="entry name" value="Calcium-transporting ATPase, cytoplasmic transduction domain A"/>
    <property type="match status" value="1"/>
</dbReference>
<keyword evidence="11" id="KW-1278">Translocase</keyword>
<dbReference type="InterPro" id="IPR023214">
    <property type="entry name" value="HAD_sf"/>
</dbReference>
<dbReference type="CDD" id="cd02094">
    <property type="entry name" value="P-type_ATPase_Cu-like"/>
    <property type="match status" value="1"/>
</dbReference>
<dbReference type="Gene3D" id="3.40.50.1000">
    <property type="entry name" value="HAD superfamily/HAD-like"/>
    <property type="match status" value="1"/>
</dbReference>
<dbReference type="PRINTS" id="PR00119">
    <property type="entry name" value="CATATPASE"/>
</dbReference>
<protein>
    <recommendedName>
        <fullName evidence="3">P-type Cu(+) transporter</fullName>
        <ecNumber evidence="3">7.2.2.8</ecNumber>
    </recommendedName>
    <alternativeName>
        <fullName evidence="16">Cu(+)-exporting ATPase</fullName>
    </alternativeName>
</protein>
<feature type="transmembrane region" description="Helical" evidence="18">
    <location>
        <begin position="246"/>
        <end position="266"/>
    </location>
</feature>
<evidence type="ECO:0000256" key="7">
    <source>
        <dbReference type="ARBA" id="ARBA00022723"/>
    </source>
</evidence>
<feature type="domain" description="HMA" evidence="19">
    <location>
        <begin position="3"/>
        <end position="68"/>
    </location>
</feature>
<dbReference type="NCBIfam" id="TIGR01525">
    <property type="entry name" value="ATPase-IB_hvy"/>
    <property type="match status" value="1"/>
</dbReference>
<comment type="subcellular location">
    <subcellularLocation>
        <location evidence="1">Cell membrane</location>
        <topology evidence="1">Multi-pass membrane protein</topology>
    </subcellularLocation>
</comment>
<sequence length="784" mass="79983">MTTALTLPIAGMSCAACAARLEKVLNRQTGVKAAVSFAGESARLELSDDAPDLATLEGVIEKAGFSVPTEMVELAIDGMSCVACAARIEKVASRLPGVTAAVSFATETGRFAFPAGIVAPQQLLDAVKKAGYAARVIAADGAAGRDADRRAQWLAERRVFVVAALLSAPFLVEMAGMAAGVHELIPRWLQFLLATPVQFWAGARFYRGAWHALRGGAANMDVLVALGTSIAWLYSTVVWLTGRHDLFVYFEASAGVVTLVCLGKLLEARAKGRTGEAIEALMKQAPTVARVERDGQWLEVPVATLAVGDVVQARHGERLPVDGVVLSGAASVDESLLTGESLPIDKRAGDAVFAGTTATSGALRVRATGVGGATQLAEIVRLVADAQGSKAPIQRLADRISGVFVPAVLAIALLTLLASGIALGDWSAALIHAVAVLVIACPCALGLATPTAVMVGIGNGARHGVLFRNATALETAGRLTTLVVDKTGTLTRGEPALVAIQALAGHDEATLLAWAAAAEAGSEHPLGRALLAAARERALALPAVESFDAAVGAGVTAKLAGIGAVRVGAPGWVGGVDMARVETLAKGGRTVLAMALDGAPVALFAVADTVRDTSPAAVAELKRMGVEVVMLTGDNATVAAAVAERCGIDRFVAGVKPAGKAAEVERLKAAGGVVGMAGDGINDAPALAAADVGFAMGGGADVAIKTADVTLMHGDLLHLVAAIRLSRASLAKIRQNLFFAFVYNVLGIPLAALGLLSPVIAGAAMAMSSVSVVGNALLLKRWRP</sequence>
<dbReference type="InterPro" id="IPR059000">
    <property type="entry name" value="ATPase_P-type_domA"/>
</dbReference>
<evidence type="ECO:0000256" key="8">
    <source>
        <dbReference type="ARBA" id="ARBA00022741"/>
    </source>
</evidence>
<evidence type="ECO:0000256" key="5">
    <source>
        <dbReference type="ARBA" id="ARBA00022475"/>
    </source>
</evidence>
<evidence type="ECO:0000256" key="1">
    <source>
        <dbReference type="ARBA" id="ARBA00004651"/>
    </source>
</evidence>
<keyword evidence="8 18" id="KW-0547">Nucleotide-binding</keyword>
<dbReference type="GO" id="GO:0060003">
    <property type="term" value="P:copper ion export"/>
    <property type="evidence" value="ECO:0007669"/>
    <property type="project" value="UniProtKB-ARBA"/>
</dbReference>
<dbReference type="InterPro" id="IPR027256">
    <property type="entry name" value="P-typ_ATPase_IB"/>
</dbReference>
<dbReference type="Proteomes" id="UP000076625">
    <property type="component" value="Unassembled WGS sequence"/>
</dbReference>
<dbReference type="NCBIfam" id="TIGR01494">
    <property type="entry name" value="ATPase_P-type"/>
    <property type="match status" value="1"/>
</dbReference>
<comment type="caution">
    <text evidence="20">The sequence shown here is derived from an EMBL/GenBank/DDBJ whole genome shotgun (WGS) entry which is preliminary data.</text>
</comment>
<dbReference type="InterPro" id="IPR001757">
    <property type="entry name" value="P_typ_ATPase"/>
</dbReference>
<evidence type="ECO:0000256" key="13">
    <source>
        <dbReference type="ARBA" id="ARBA00023008"/>
    </source>
</evidence>
<dbReference type="InterPro" id="IPR023298">
    <property type="entry name" value="ATPase_P-typ_TM_dom_sf"/>
</dbReference>
<dbReference type="InterPro" id="IPR036412">
    <property type="entry name" value="HAD-like_sf"/>
</dbReference>
<dbReference type="GO" id="GO:0005524">
    <property type="term" value="F:ATP binding"/>
    <property type="evidence" value="ECO:0007669"/>
    <property type="project" value="UniProtKB-UniRule"/>
</dbReference>
<dbReference type="InterPro" id="IPR017969">
    <property type="entry name" value="Heavy-metal-associated_CS"/>
</dbReference>
<keyword evidence="12 18" id="KW-1133">Transmembrane helix</keyword>
<dbReference type="PROSITE" id="PS00154">
    <property type="entry name" value="ATPASE_E1_E2"/>
    <property type="match status" value="1"/>
</dbReference>
<feature type="transmembrane region" description="Helical" evidence="18">
    <location>
        <begin position="759"/>
        <end position="779"/>
    </location>
</feature>
<keyword evidence="13" id="KW-0186">Copper</keyword>
<evidence type="ECO:0000313" key="21">
    <source>
        <dbReference type="Proteomes" id="UP000076625"/>
    </source>
</evidence>
<evidence type="ECO:0000256" key="6">
    <source>
        <dbReference type="ARBA" id="ARBA00022692"/>
    </source>
</evidence>
<feature type="transmembrane region" description="Helical" evidence="18">
    <location>
        <begin position="736"/>
        <end position="753"/>
    </location>
</feature>